<dbReference type="eggNOG" id="ENOG502SD0J">
    <property type="taxonomic scope" value="Eukaryota"/>
</dbReference>
<name>S7ZCG0_PENO1</name>
<feature type="compositionally biased region" description="Basic and acidic residues" evidence="1">
    <location>
        <begin position="253"/>
        <end position="262"/>
    </location>
</feature>
<organism evidence="2 3">
    <name type="scientific">Penicillium oxalicum (strain 114-2 / CGMCC 5302)</name>
    <name type="common">Penicillium decumbens</name>
    <dbReference type="NCBI Taxonomy" id="933388"/>
    <lineage>
        <taxon>Eukaryota</taxon>
        <taxon>Fungi</taxon>
        <taxon>Dikarya</taxon>
        <taxon>Ascomycota</taxon>
        <taxon>Pezizomycotina</taxon>
        <taxon>Eurotiomycetes</taxon>
        <taxon>Eurotiomycetidae</taxon>
        <taxon>Eurotiales</taxon>
        <taxon>Aspergillaceae</taxon>
        <taxon>Penicillium</taxon>
    </lineage>
</organism>
<feature type="compositionally biased region" description="Polar residues" evidence="1">
    <location>
        <begin position="181"/>
        <end position="194"/>
    </location>
</feature>
<dbReference type="AlphaFoldDB" id="S7ZCG0"/>
<feature type="compositionally biased region" description="Low complexity" evidence="1">
    <location>
        <begin position="558"/>
        <end position="567"/>
    </location>
</feature>
<feature type="compositionally biased region" description="Acidic residues" evidence="1">
    <location>
        <begin position="616"/>
        <end position="625"/>
    </location>
</feature>
<feature type="compositionally biased region" description="Low complexity" evidence="1">
    <location>
        <begin position="451"/>
        <end position="460"/>
    </location>
</feature>
<dbReference type="EMBL" id="KB644409">
    <property type="protein sequence ID" value="EPS26376.1"/>
    <property type="molecule type" value="Genomic_DNA"/>
</dbReference>
<gene>
    <name evidence="2" type="ORF">PDE_01312</name>
</gene>
<keyword evidence="3" id="KW-1185">Reference proteome</keyword>
<feature type="region of interest" description="Disordered" evidence="1">
    <location>
        <begin position="165"/>
        <end position="198"/>
    </location>
</feature>
<feature type="compositionally biased region" description="Polar residues" evidence="1">
    <location>
        <begin position="466"/>
        <end position="517"/>
    </location>
</feature>
<sequence length="698" mass="75747">MVRSKSHVVLGMDTISIPVMAYPHASSPSNSPCEDLYHNARRQQGNETPTKTVAPQCDTAHQRGSHEDMLGADAAIAFDFRVSAPPDEVFPSKAGLQQSPQGVPRIGLALGSPRMLDHRDELPPPQFKTEIFTKQAASSSLLRKSSKWRKIGGLFKAKHALTTSIPDAGTSSRQASRRQQNQPGLSQMPGSQFTDEWPKFDMNSQLGGAVGSKNGLLLEVDIPAAQMERYSVMFGQVMKQNNQRPSLLTRRSKTLDSLRLPDNEAFLSTNRPPVPQRRATSPARSNFTLFPSAQPTRTIQRPGTQNFSRGPSPLPRSSILPVESPSSVNKGAMGEASNALNGSPSDSAIVPRPFASPDSLRRPSLDTPLPTVKPEPRVGCSLPVSHQARDNVNSIRGDSTDSGSRDEKLVFPNVPFTELGRPSSSTSKEKQLAIPIAKSRRRSYSLGPPRTSATASSATALPGSQDGRQFQSSNIPIPQTSTPPHQQQRKASLQTSRMQYVRSPNPSPSLQPTTSHRQPLPRPTESSTSLLNSQPKTARPELRIATNPRTRPPLQMIGGSSSTSLGSRTHSETNTMLSPSVDPPQRAKSPTTRALSPWSAGSSPSVLSPRMPLATDPDEIEDETGPETKVPVIEVSIARSVSVSRAKRQVLVPVGARVEALLPKERVIERGPMMPRIMDTSIRSKHAVSQHLRIELLE</sequence>
<feature type="compositionally biased region" description="Polar residues" evidence="1">
    <location>
        <begin position="390"/>
        <end position="402"/>
    </location>
</feature>
<reference evidence="2 3" key="1">
    <citation type="journal article" date="2013" name="PLoS ONE">
        <title>Genomic and secretomic analyses reveal unique features of the lignocellulolytic enzyme system of Penicillium decumbens.</title>
        <authorList>
            <person name="Liu G."/>
            <person name="Zhang L."/>
            <person name="Wei X."/>
            <person name="Zou G."/>
            <person name="Qin Y."/>
            <person name="Ma L."/>
            <person name="Li J."/>
            <person name="Zheng H."/>
            <person name="Wang S."/>
            <person name="Wang C."/>
            <person name="Xun L."/>
            <person name="Zhao G.-P."/>
            <person name="Zhou Z."/>
            <person name="Qu Y."/>
        </authorList>
    </citation>
    <scope>NUCLEOTIDE SEQUENCE [LARGE SCALE GENOMIC DNA]</scope>
    <source>
        <strain evidence="3">114-2 / CGMCC 5302</strain>
    </source>
</reference>
<dbReference type="STRING" id="933388.S7ZCG0"/>
<accession>S7ZCG0</accession>
<dbReference type="HOGENOM" id="CLU_028483_0_0_1"/>
<feature type="compositionally biased region" description="Low complexity" evidence="1">
    <location>
        <begin position="171"/>
        <end position="180"/>
    </location>
</feature>
<protein>
    <submittedName>
        <fullName evidence="2">Uncharacterized protein</fullName>
    </submittedName>
</protein>
<feature type="compositionally biased region" description="Polar residues" evidence="1">
    <location>
        <begin position="524"/>
        <end position="536"/>
    </location>
</feature>
<evidence type="ECO:0000313" key="3">
    <source>
        <dbReference type="Proteomes" id="UP000019376"/>
    </source>
</evidence>
<feature type="compositionally biased region" description="Polar residues" evidence="1">
    <location>
        <begin position="588"/>
        <end position="606"/>
    </location>
</feature>
<evidence type="ECO:0000313" key="2">
    <source>
        <dbReference type="EMBL" id="EPS26376.1"/>
    </source>
</evidence>
<proteinExistence type="predicted"/>
<dbReference type="PhylomeDB" id="S7ZCG0"/>
<dbReference type="OrthoDB" id="5404004at2759"/>
<feature type="region of interest" description="Disordered" evidence="1">
    <location>
        <begin position="242"/>
        <end position="626"/>
    </location>
</feature>
<feature type="compositionally biased region" description="Polar residues" evidence="1">
    <location>
        <begin position="278"/>
        <end position="309"/>
    </location>
</feature>
<dbReference type="Proteomes" id="UP000019376">
    <property type="component" value="Unassembled WGS sequence"/>
</dbReference>
<evidence type="ECO:0000256" key="1">
    <source>
        <dbReference type="SAM" id="MobiDB-lite"/>
    </source>
</evidence>